<keyword evidence="5" id="KW-1185">Reference proteome</keyword>
<dbReference type="PROSITE" id="PS50089">
    <property type="entry name" value="ZF_RING_2"/>
    <property type="match status" value="1"/>
</dbReference>
<dbReference type="SMART" id="SM00184">
    <property type="entry name" value="RING"/>
    <property type="match status" value="1"/>
</dbReference>
<dbReference type="OrthoDB" id="8062037at2759"/>
<dbReference type="InterPro" id="IPR001841">
    <property type="entry name" value="Znf_RING"/>
</dbReference>
<dbReference type="EMBL" id="BJWL01000013">
    <property type="protein sequence ID" value="GFY98717.1"/>
    <property type="molecule type" value="Genomic_DNA"/>
</dbReference>
<dbReference type="PANTHER" id="PTHR46798">
    <property type="entry name" value="OS09G0511500 PROTEIN"/>
    <property type="match status" value="1"/>
</dbReference>
<dbReference type="Pfam" id="PF13639">
    <property type="entry name" value="zf-RING_2"/>
    <property type="match status" value="1"/>
</dbReference>
<evidence type="ECO:0000256" key="1">
    <source>
        <dbReference type="PROSITE-ProRule" id="PRU00175"/>
    </source>
</evidence>
<evidence type="ECO:0000259" key="3">
    <source>
        <dbReference type="PROSITE" id="PS50089"/>
    </source>
</evidence>
<accession>A0A7J0FLC3</accession>
<sequence>MDDSSGDTTSSFDVSSVSCSICLDFVIENGNRSRAKLQCGHEFHLDCIGSAFNMKGAMQCPNCRKVEKGRWLYASGSTFSYPEFIIDDWTPDESSNDFNYSEMGAVNCFFFRADGNDWIIFLSAVCDSRALVIARGGEDSFKFCPECLMREVESPSTTDHNVQMHHATFADQQTAASPVAHSYVAYFGPIPPTSSNTNESVEDPNSNHSWNGLSGHNQIITAHTFPVIDIHYQSRGHHSHPFPAIGGHVNSADQASVPPATSRSTRGEYDAMTRSGSFMHPFIYGHGGSNPPPHQRIPASHAIHHQRRTPLPVIPAFRRFHGPRHMAAAAASQPDQSGGFFLSPSGSSARNQNETENSNWYSYMGKRPYVSTPDSLI</sequence>
<dbReference type="GO" id="GO:0008270">
    <property type="term" value="F:zinc ion binding"/>
    <property type="evidence" value="ECO:0007669"/>
    <property type="project" value="UniProtKB-KW"/>
</dbReference>
<dbReference type="Gene3D" id="3.30.40.10">
    <property type="entry name" value="Zinc/RING finger domain, C3HC4 (zinc finger)"/>
    <property type="match status" value="1"/>
</dbReference>
<name>A0A7J0FLC3_9ERIC</name>
<reference evidence="4 5" key="1">
    <citation type="submission" date="2019-07" db="EMBL/GenBank/DDBJ databases">
        <title>De Novo Assembly of kiwifruit Actinidia rufa.</title>
        <authorList>
            <person name="Sugita-Konishi S."/>
            <person name="Sato K."/>
            <person name="Mori E."/>
            <person name="Abe Y."/>
            <person name="Kisaki G."/>
            <person name="Hamano K."/>
            <person name="Suezawa K."/>
            <person name="Otani M."/>
            <person name="Fukuda T."/>
            <person name="Manabe T."/>
            <person name="Gomi K."/>
            <person name="Tabuchi M."/>
            <person name="Akimitsu K."/>
            <person name="Kataoka I."/>
        </authorList>
    </citation>
    <scope>NUCLEOTIDE SEQUENCE [LARGE SCALE GENOMIC DNA]</scope>
    <source>
        <strain evidence="5">cv. Fuchu</strain>
    </source>
</reference>
<dbReference type="GO" id="GO:0004842">
    <property type="term" value="F:ubiquitin-protein transferase activity"/>
    <property type="evidence" value="ECO:0007669"/>
    <property type="project" value="InterPro"/>
</dbReference>
<feature type="domain" description="RING-type" evidence="3">
    <location>
        <begin position="19"/>
        <end position="64"/>
    </location>
</feature>
<keyword evidence="1" id="KW-0863">Zinc-finger</keyword>
<dbReference type="PANTHER" id="PTHR46798:SF5">
    <property type="entry name" value="E3 UBIQUITIN-PROTEIN LIGASE RFI2"/>
    <property type="match status" value="1"/>
</dbReference>
<evidence type="ECO:0000313" key="5">
    <source>
        <dbReference type="Proteomes" id="UP000585474"/>
    </source>
</evidence>
<gene>
    <name evidence="4" type="ORF">Acr_13g0001180</name>
</gene>
<dbReference type="AlphaFoldDB" id="A0A7J0FLC3"/>
<feature type="compositionally biased region" description="Low complexity" evidence="2">
    <location>
        <begin position="337"/>
        <end position="348"/>
    </location>
</feature>
<evidence type="ECO:0000256" key="2">
    <source>
        <dbReference type="SAM" id="MobiDB-lite"/>
    </source>
</evidence>
<protein>
    <submittedName>
        <fullName evidence="4">RING/U-box superfamily protein</fullName>
    </submittedName>
</protein>
<comment type="caution">
    <text evidence="4">The sequence shown here is derived from an EMBL/GenBank/DDBJ whole genome shotgun (WGS) entry which is preliminary data.</text>
</comment>
<keyword evidence="1" id="KW-0479">Metal-binding</keyword>
<dbReference type="InterPro" id="IPR044274">
    <property type="entry name" value="RFI2"/>
</dbReference>
<organism evidence="4 5">
    <name type="scientific">Actinidia rufa</name>
    <dbReference type="NCBI Taxonomy" id="165716"/>
    <lineage>
        <taxon>Eukaryota</taxon>
        <taxon>Viridiplantae</taxon>
        <taxon>Streptophyta</taxon>
        <taxon>Embryophyta</taxon>
        <taxon>Tracheophyta</taxon>
        <taxon>Spermatophyta</taxon>
        <taxon>Magnoliopsida</taxon>
        <taxon>eudicotyledons</taxon>
        <taxon>Gunneridae</taxon>
        <taxon>Pentapetalae</taxon>
        <taxon>asterids</taxon>
        <taxon>Ericales</taxon>
        <taxon>Actinidiaceae</taxon>
        <taxon>Actinidia</taxon>
    </lineage>
</organism>
<feature type="region of interest" description="Disordered" evidence="2">
    <location>
        <begin position="331"/>
        <end position="354"/>
    </location>
</feature>
<dbReference type="SUPFAM" id="SSF57850">
    <property type="entry name" value="RING/U-box"/>
    <property type="match status" value="1"/>
</dbReference>
<evidence type="ECO:0000313" key="4">
    <source>
        <dbReference type="EMBL" id="GFY98717.1"/>
    </source>
</evidence>
<dbReference type="Proteomes" id="UP000585474">
    <property type="component" value="Unassembled WGS sequence"/>
</dbReference>
<keyword evidence="1" id="KW-0862">Zinc</keyword>
<dbReference type="InterPro" id="IPR013083">
    <property type="entry name" value="Znf_RING/FYVE/PHD"/>
</dbReference>
<proteinExistence type="predicted"/>